<feature type="region of interest" description="Disordered" evidence="1">
    <location>
        <begin position="99"/>
        <end position="137"/>
    </location>
</feature>
<evidence type="ECO:0000313" key="2">
    <source>
        <dbReference type="EMBL" id="KAG7162741.1"/>
    </source>
</evidence>
<reference evidence="2" key="1">
    <citation type="journal article" date="2021" name="Sci. Adv.">
        <title>The American lobster genome reveals insights on longevity, neural, and immune adaptations.</title>
        <authorList>
            <person name="Polinski J.M."/>
            <person name="Zimin A.V."/>
            <person name="Clark K.F."/>
            <person name="Kohn A.B."/>
            <person name="Sadowski N."/>
            <person name="Timp W."/>
            <person name="Ptitsyn A."/>
            <person name="Khanna P."/>
            <person name="Romanova D.Y."/>
            <person name="Williams P."/>
            <person name="Greenwood S.J."/>
            <person name="Moroz L.L."/>
            <person name="Walt D.R."/>
            <person name="Bodnar A.G."/>
        </authorList>
    </citation>
    <scope>NUCLEOTIDE SEQUENCE</scope>
    <source>
        <strain evidence="2">GMGI-L3</strain>
    </source>
</reference>
<accession>A0A8J5MTE2</accession>
<keyword evidence="3" id="KW-1185">Reference proteome</keyword>
<dbReference type="EMBL" id="JAHLQT010027102">
    <property type="protein sequence ID" value="KAG7162741.1"/>
    <property type="molecule type" value="Genomic_DNA"/>
</dbReference>
<dbReference type="AlphaFoldDB" id="A0A8J5MTE2"/>
<evidence type="ECO:0000256" key="1">
    <source>
        <dbReference type="SAM" id="MobiDB-lite"/>
    </source>
</evidence>
<feature type="region of interest" description="Disordered" evidence="1">
    <location>
        <begin position="220"/>
        <end position="241"/>
    </location>
</feature>
<protein>
    <submittedName>
        <fullName evidence="2">Uncharacterized protein</fullName>
    </submittedName>
</protein>
<proteinExistence type="predicted"/>
<name>A0A8J5MTE2_HOMAM</name>
<comment type="caution">
    <text evidence="2">The sequence shown here is derived from an EMBL/GenBank/DDBJ whole genome shotgun (WGS) entry which is preliminary data.</text>
</comment>
<gene>
    <name evidence="2" type="ORF">Hamer_G018265</name>
</gene>
<organism evidence="2 3">
    <name type="scientific">Homarus americanus</name>
    <name type="common">American lobster</name>
    <dbReference type="NCBI Taxonomy" id="6706"/>
    <lineage>
        <taxon>Eukaryota</taxon>
        <taxon>Metazoa</taxon>
        <taxon>Ecdysozoa</taxon>
        <taxon>Arthropoda</taxon>
        <taxon>Crustacea</taxon>
        <taxon>Multicrustacea</taxon>
        <taxon>Malacostraca</taxon>
        <taxon>Eumalacostraca</taxon>
        <taxon>Eucarida</taxon>
        <taxon>Decapoda</taxon>
        <taxon>Pleocyemata</taxon>
        <taxon>Astacidea</taxon>
        <taxon>Nephropoidea</taxon>
        <taxon>Nephropidae</taxon>
        <taxon>Homarus</taxon>
    </lineage>
</organism>
<dbReference type="OrthoDB" id="7408914at2759"/>
<evidence type="ECO:0000313" key="3">
    <source>
        <dbReference type="Proteomes" id="UP000747542"/>
    </source>
</evidence>
<dbReference type="Proteomes" id="UP000747542">
    <property type="component" value="Unassembled WGS sequence"/>
</dbReference>
<feature type="compositionally biased region" description="Polar residues" evidence="1">
    <location>
        <begin position="225"/>
        <end position="235"/>
    </location>
</feature>
<sequence>MRAYSLPELAVLLCIRRRKSKRRTRIWMHELIPKRPNMDVKIEQDVGLDMEINETIYIKEEIETKEEPLLDGIPSDFEAKKTLSQQDTPADDTNVQSLLHYDGEDNNDTTQIIKSPPATQAKKEPKRKKAESEEDPRIEEALNILKGAAASASSQQDECGVYGQHVANKLRNYSKRTRAIVQHHMNNTLFNADMGQFDMETRPFSACPTTASNIPTLGSYHSIPTPESHSVHSSPAPTPPP</sequence>